<evidence type="ECO:0000259" key="4">
    <source>
        <dbReference type="PROSITE" id="PS50109"/>
    </source>
</evidence>
<evidence type="ECO:0000313" key="5">
    <source>
        <dbReference type="EMBL" id="OFC72366.1"/>
    </source>
</evidence>
<dbReference type="InterPro" id="IPR004358">
    <property type="entry name" value="Sig_transdc_His_kin-like_C"/>
</dbReference>
<evidence type="ECO:0000256" key="1">
    <source>
        <dbReference type="ARBA" id="ARBA00000085"/>
    </source>
</evidence>
<name>A0A1E7ZFU2_9ALTE</name>
<dbReference type="EC" id="2.7.13.3" evidence="2"/>
<feature type="domain" description="Histidine kinase" evidence="4">
    <location>
        <begin position="80"/>
        <end position="311"/>
    </location>
</feature>
<dbReference type="Proteomes" id="UP000175691">
    <property type="component" value="Unassembled WGS sequence"/>
</dbReference>
<dbReference type="InterPro" id="IPR003594">
    <property type="entry name" value="HATPase_dom"/>
</dbReference>
<dbReference type="PANTHER" id="PTHR43065">
    <property type="entry name" value="SENSOR HISTIDINE KINASE"/>
    <property type="match status" value="1"/>
</dbReference>
<dbReference type="InterPro" id="IPR005467">
    <property type="entry name" value="His_kinase_dom"/>
</dbReference>
<dbReference type="SUPFAM" id="SSF47384">
    <property type="entry name" value="Homodimeric domain of signal transducing histidine kinase"/>
    <property type="match status" value="1"/>
</dbReference>
<dbReference type="Gene3D" id="1.10.287.130">
    <property type="match status" value="1"/>
</dbReference>
<dbReference type="RefSeq" id="WP_070123592.1">
    <property type="nucleotide sequence ID" value="NZ_MDHN01000005.1"/>
</dbReference>
<dbReference type="AlphaFoldDB" id="A0A1E7ZFU2"/>
<dbReference type="InterPro" id="IPR003661">
    <property type="entry name" value="HisK_dim/P_dom"/>
</dbReference>
<reference evidence="5 6" key="1">
    <citation type="submission" date="2016-08" db="EMBL/GenBank/DDBJ databases">
        <authorList>
            <person name="Seilhamer J.J."/>
        </authorList>
    </citation>
    <scope>NUCLEOTIDE SEQUENCE [LARGE SCALE GENOMIC DNA]</scope>
    <source>
        <strain evidence="5 6">KCTC 42603</strain>
    </source>
</reference>
<accession>A0A1E7ZFU2</accession>
<dbReference type="GO" id="GO:0000155">
    <property type="term" value="F:phosphorelay sensor kinase activity"/>
    <property type="evidence" value="ECO:0007669"/>
    <property type="project" value="InterPro"/>
</dbReference>
<keyword evidence="3" id="KW-0597">Phosphoprotein</keyword>
<gene>
    <name evidence="5" type="ORF">BFC18_03690</name>
</gene>
<dbReference type="InterPro" id="IPR036097">
    <property type="entry name" value="HisK_dim/P_sf"/>
</dbReference>
<sequence length="312" mass="34749">MNDLSKQEYISEINRLNKIIDVLATRAEQGINSESSDFSLFQTTIALEEKVRKRTEELRDTQKKLVESEKMASLGRLVSGVAHELNTPIGICITSASLITEITEEVHTALSDNEITESQLIEYFSSVNETVDLIANNLSRSSTLISYFKQVSVGNSSEEIAKFNLKEILDDVNSIYINKFLSRNIIFSIECDENIELTSYPDALAKILSNLIAKSLDYAFDEESSGKIIIEVTQDDESIKLLYRDSGKGMSADVSSNIFEPFFTTNRSNGNTGLGMFILYNLITQQLNGDIQCTSELGKGTTFVLSLPNLNK</sequence>
<comment type="caution">
    <text evidence="5">The sequence shown here is derived from an EMBL/GenBank/DDBJ whole genome shotgun (WGS) entry which is preliminary data.</text>
</comment>
<dbReference type="Gene3D" id="3.30.565.10">
    <property type="entry name" value="Histidine kinase-like ATPase, C-terminal domain"/>
    <property type="match status" value="1"/>
</dbReference>
<dbReference type="InterPro" id="IPR036890">
    <property type="entry name" value="HATPase_C_sf"/>
</dbReference>
<dbReference type="PANTHER" id="PTHR43065:SF47">
    <property type="match status" value="1"/>
</dbReference>
<comment type="catalytic activity">
    <reaction evidence="1">
        <text>ATP + protein L-histidine = ADP + protein N-phospho-L-histidine.</text>
        <dbReference type="EC" id="2.7.13.3"/>
    </reaction>
</comment>
<protein>
    <recommendedName>
        <fullName evidence="2">histidine kinase</fullName>
        <ecNumber evidence="2">2.7.13.3</ecNumber>
    </recommendedName>
</protein>
<dbReference type="PROSITE" id="PS50109">
    <property type="entry name" value="HIS_KIN"/>
    <property type="match status" value="1"/>
</dbReference>
<dbReference type="Pfam" id="PF02518">
    <property type="entry name" value="HATPase_c"/>
    <property type="match status" value="1"/>
</dbReference>
<keyword evidence="6" id="KW-1185">Reference proteome</keyword>
<dbReference type="SUPFAM" id="SSF55874">
    <property type="entry name" value="ATPase domain of HSP90 chaperone/DNA topoisomerase II/histidine kinase"/>
    <property type="match status" value="1"/>
</dbReference>
<proteinExistence type="predicted"/>
<dbReference type="OrthoDB" id="2521613at2"/>
<evidence type="ECO:0000256" key="2">
    <source>
        <dbReference type="ARBA" id="ARBA00012438"/>
    </source>
</evidence>
<dbReference type="STRING" id="1656094.BFC18_03690"/>
<evidence type="ECO:0000256" key="3">
    <source>
        <dbReference type="ARBA" id="ARBA00022553"/>
    </source>
</evidence>
<dbReference type="PRINTS" id="PR00344">
    <property type="entry name" value="BCTRLSENSOR"/>
</dbReference>
<dbReference type="CDD" id="cd00082">
    <property type="entry name" value="HisKA"/>
    <property type="match status" value="1"/>
</dbReference>
<evidence type="ECO:0000313" key="6">
    <source>
        <dbReference type="Proteomes" id="UP000175691"/>
    </source>
</evidence>
<dbReference type="EMBL" id="MDHN01000005">
    <property type="protein sequence ID" value="OFC72366.1"/>
    <property type="molecule type" value="Genomic_DNA"/>
</dbReference>
<dbReference type="SMART" id="SM00387">
    <property type="entry name" value="HATPase_c"/>
    <property type="match status" value="1"/>
</dbReference>
<organism evidence="5 6">
    <name type="scientific">Alteromonas confluentis</name>
    <dbReference type="NCBI Taxonomy" id="1656094"/>
    <lineage>
        <taxon>Bacteria</taxon>
        <taxon>Pseudomonadati</taxon>
        <taxon>Pseudomonadota</taxon>
        <taxon>Gammaproteobacteria</taxon>
        <taxon>Alteromonadales</taxon>
        <taxon>Alteromonadaceae</taxon>
        <taxon>Alteromonas/Salinimonas group</taxon>
        <taxon>Alteromonas</taxon>
    </lineage>
</organism>